<gene>
    <name evidence="1" type="ORF">H8S61_16255</name>
</gene>
<dbReference type="Gene3D" id="2.160.10.10">
    <property type="entry name" value="Hexapeptide repeat proteins"/>
    <property type="match status" value="1"/>
</dbReference>
<sequence length="154" mass="16555">MNLTDMLRFRRGSVLSKLYQWKAMRIGADIPSSVTIGRDVKFPHNSLGTVIHPDVVIEDACVVYQNVTLGRQDAYAEAPANVKLTLVLHRGCIICAGAKVLASFGKPVHIGKGAIVGANAVLTHSIGDYEIWAGIPARLIGTATNETPPKEPLK</sequence>
<dbReference type="PANTHER" id="PTHR42811">
    <property type="entry name" value="SERINE ACETYLTRANSFERASE"/>
    <property type="match status" value="1"/>
</dbReference>
<name>A0ABR7BVU9_9ACTN</name>
<dbReference type="SUPFAM" id="SSF51161">
    <property type="entry name" value="Trimeric LpxA-like enzymes"/>
    <property type="match status" value="1"/>
</dbReference>
<evidence type="ECO:0000313" key="2">
    <source>
        <dbReference type="Proteomes" id="UP000622448"/>
    </source>
</evidence>
<comment type="caution">
    <text evidence="1">The sequence shown here is derived from an EMBL/GenBank/DDBJ whole genome shotgun (WGS) entry which is preliminary data.</text>
</comment>
<keyword evidence="2" id="KW-1185">Reference proteome</keyword>
<evidence type="ECO:0008006" key="3">
    <source>
        <dbReference type="Google" id="ProtNLM"/>
    </source>
</evidence>
<evidence type="ECO:0000313" key="1">
    <source>
        <dbReference type="EMBL" id="MBC5585738.1"/>
    </source>
</evidence>
<accession>A0ABR7BVU9</accession>
<dbReference type="InterPro" id="IPR011004">
    <property type="entry name" value="Trimer_LpxA-like_sf"/>
</dbReference>
<organism evidence="1 2">
    <name type="scientific">Eggerthella hominis</name>
    <dbReference type="NCBI Taxonomy" id="2763043"/>
    <lineage>
        <taxon>Bacteria</taxon>
        <taxon>Bacillati</taxon>
        <taxon>Actinomycetota</taxon>
        <taxon>Coriobacteriia</taxon>
        <taxon>Eggerthellales</taxon>
        <taxon>Eggerthellaceae</taxon>
        <taxon>Eggerthella</taxon>
    </lineage>
</organism>
<dbReference type="EMBL" id="JACOOA010000010">
    <property type="protein sequence ID" value="MBC5585738.1"/>
    <property type="molecule type" value="Genomic_DNA"/>
</dbReference>
<dbReference type="RefSeq" id="WP_186939721.1">
    <property type="nucleotide sequence ID" value="NZ_JACOOA010000010.1"/>
</dbReference>
<protein>
    <recommendedName>
        <fullName evidence="3">Acyltransferase</fullName>
    </recommendedName>
</protein>
<dbReference type="Proteomes" id="UP000622448">
    <property type="component" value="Unassembled WGS sequence"/>
</dbReference>
<reference evidence="1 2" key="1">
    <citation type="submission" date="2020-08" db="EMBL/GenBank/DDBJ databases">
        <title>Genome public.</title>
        <authorList>
            <person name="Liu C."/>
            <person name="Sun Q."/>
        </authorList>
    </citation>
    <scope>NUCLEOTIDE SEQUENCE [LARGE SCALE GENOMIC DNA]</scope>
    <source>
        <strain evidence="1 2">NSJ-70</strain>
    </source>
</reference>
<proteinExistence type="predicted"/>